<dbReference type="EMBL" id="FNDI01000027">
    <property type="protein sequence ID" value="SDI92250.1"/>
    <property type="molecule type" value="Genomic_DNA"/>
</dbReference>
<dbReference type="GO" id="GO:0000160">
    <property type="term" value="P:phosphorelay signal transduction system"/>
    <property type="evidence" value="ECO:0007669"/>
    <property type="project" value="InterPro"/>
</dbReference>
<feature type="domain" description="Response regulatory" evidence="3">
    <location>
        <begin position="29"/>
        <end position="145"/>
    </location>
</feature>
<keyword evidence="1 2" id="KW-0597">Phosphoprotein</keyword>
<dbReference type="InterPro" id="IPR050595">
    <property type="entry name" value="Bact_response_regulator"/>
</dbReference>
<dbReference type="PANTHER" id="PTHR44591:SF3">
    <property type="entry name" value="RESPONSE REGULATORY DOMAIN-CONTAINING PROTEIN"/>
    <property type="match status" value="1"/>
</dbReference>
<dbReference type="InterPro" id="IPR011006">
    <property type="entry name" value="CheY-like_superfamily"/>
</dbReference>
<organism evidence="4 5">
    <name type="scientific">Paraburkholderia steynii</name>
    <dbReference type="NCBI Taxonomy" id="1245441"/>
    <lineage>
        <taxon>Bacteria</taxon>
        <taxon>Pseudomonadati</taxon>
        <taxon>Pseudomonadota</taxon>
        <taxon>Betaproteobacteria</taxon>
        <taxon>Burkholderiales</taxon>
        <taxon>Burkholderiaceae</taxon>
        <taxon>Paraburkholderia</taxon>
    </lineage>
</organism>
<dbReference type="PROSITE" id="PS50110">
    <property type="entry name" value="RESPONSE_REGULATORY"/>
    <property type="match status" value="1"/>
</dbReference>
<dbReference type="InterPro" id="IPR001789">
    <property type="entry name" value="Sig_transdc_resp-reg_receiver"/>
</dbReference>
<dbReference type="AlphaFoldDB" id="A0A7Z7BDR6"/>
<sequence length="146" mass="16113">MSCRFENFFIRHPAQWTARRIPVNGARPRVLVVDDNHNAALPLAAHLSLEVIEACAVFGGMEAIDMAREWAPHVILMDISMPQCDGFEAARALRQDPRTVGIASVAHTALDEAEVRRHLTGHEFDGYVQKGRPHGQLVALITTLVG</sequence>
<evidence type="ECO:0000259" key="3">
    <source>
        <dbReference type="PROSITE" id="PS50110"/>
    </source>
</evidence>
<dbReference type="Proteomes" id="UP000198900">
    <property type="component" value="Unassembled WGS sequence"/>
</dbReference>
<dbReference type="Gene3D" id="3.40.50.2300">
    <property type="match status" value="1"/>
</dbReference>
<accession>A0A7Z7BDR6</accession>
<evidence type="ECO:0000256" key="1">
    <source>
        <dbReference type="ARBA" id="ARBA00022553"/>
    </source>
</evidence>
<evidence type="ECO:0000256" key="2">
    <source>
        <dbReference type="PROSITE-ProRule" id="PRU00169"/>
    </source>
</evidence>
<evidence type="ECO:0000313" key="4">
    <source>
        <dbReference type="EMBL" id="SDI92250.1"/>
    </source>
</evidence>
<keyword evidence="5" id="KW-1185">Reference proteome</keyword>
<proteinExistence type="predicted"/>
<dbReference type="PANTHER" id="PTHR44591">
    <property type="entry name" value="STRESS RESPONSE REGULATOR PROTEIN 1"/>
    <property type="match status" value="1"/>
</dbReference>
<comment type="caution">
    <text evidence="4">The sequence shown here is derived from an EMBL/GenBank/DDBJ whole genome shotgun (WGS) entry which is preliminary data.</text>
</comment>
<feature type="modified residue" description="4-aspartylphosphate" evidence="2">
    <location>
        <position position="78"/>
    </location>
</feature>
<dbReference type="Pfam" id="PF00072">
    <property type="entry name" value="Response_reg"/>
    <property type="match status" value="1"/>
</dbReference>
<gene>
    <name evidence="4" type="ORF">SAMN04487926_12749</name>
</gene>
<dbReference type="RefSeq" id="WP_244186862.1">
    <property type="nucleotide sequence ID" value="NZ_FNDI01000027.1"/>
</dbReference>
<dbReference type="SUPFAM" id="SSF52172">
    <property type="entry name" value="CheY-like"/>
    <property type="match status" value="1"/>
</dbReference>
<dbReference type="SMART" id="SM00448">
    <property type="entry name" value="REC"/>
    <property type="match status" value="1"/>
</dbReference>
<name>A0A7Z7BDR6_9BURK</name>
<reference evidence="4" key="1">
    <citation type="submission" date="2016-10" db="EMBL/GenBank/DDBJ databases">
        <authorList>
            <person name="Varghese N."/>
            <person name="Submissions S."/>
        </authorList>
    </citation>
    <scope>NUCLEOTIDE SEQUENCE [LARGE SCALE GENOMIC DNA]</scope>
    <source>
        <strain evidence="4">YR281</strain>
    </source>
</reference>
<evidence type="ECO:0000313" key="5">
    <source>
        <dbReference type="Proteomes" id="UP000198900"/>
    </source>
</evidence>
<protein>
    <submittedName>
        <fullName evidence="4">Response regulator receiver domain-containing protein</fullName>
    </submittedName>
</protein>